<dbReference type="InterPro" id="IPR043502">
    <property type="entry name" value="DNA/RNA_pol_sf"/>
</dbReference>
<organism evidence="1 2">
    <name type="scientific">Pinctada imbricata</name>
    <name type="common">Atlantic pearl-oyster</name>
    <name type="synonym">Pinctada martensii</name>
    <dbReference type="NCBI Taxonomy" id="66713"/>
    <lineage>
        <taxon>Eukaryota</taxon>
        <taxon>Metazoa</taxon>
        <taxon>Spiralia</taxon>
        <taxon>Lophotrochozoa</taxon>
        <taxon>Mollusca</taxon>
        <taxon>Bivalvia</taxon>
        <taxon>Autobranchia</taxon>
        <taxon>Pteriomorphia</taxon>
        <taxon>Pterioida</taxon>
        <taxon>Pterioidea</taxon>
        <taxon>Pteriidae</taxon>
        <taxon>Pinctada</taxon>
    </lineage>
</organism>
<dbReference type="EMBL" id="VSWD01000005">
    <property type="protein sequence ID" value="KAK3103084.1"/>
    <property type="molecule type" value="Genomic_DNA"/>
</dbReference>
<dbReference type="Proteomes" id="UP001186944">
    <property type="component" value="Unassembled WGS sequence"/>
</dbReference>
<reference evidence="1" key="1">
    <citation type="submission" date="2019-08" db="EMBL/GenBank/DDBJ databases">
        <title>The improved chromosome-level genome for the pearl oyster Pinctada fucata martensii using PacBio sequencing and Hi-C.</title>
        <authorList>
            <person name="Zheng Z."/>
        </authorList>
    </citation>
    <scope>NUCLEOTIDE SEQUENCE</scope>
    <source>
        <strain evidence="1">ZZ-2019</strain>
        <tissue evidence="1">Adductor muscle</tissue>
    </source>
</reference>
<gene>
    <name evidence="1" type="ORF">FSP39_016343</name>
</gene>
<keyword evidence="2" id="KW-1185">Reference proteome</keyword>
<comment type="caution">
    <text evidence="1">The sequence shown here is derived from an EMBL/GenBank/DDBJ whole genome shotgun (WGS) entry which is preliminary data.</text>
</comment>
<proteinExistence type="predicted"/>
<dbReference type="PANTHER" id="PTHR31511">
    <property type="entry name" value="PROTEIN CBG23764"/>
    <property type="match status" value="1"/>
</dbReference>
<name>A0AA88YDH3_PINIB</name>
<protein>
    <recommendedName>
        <fullName evidence="3">DNA-directed DNA polymerase</fullName>
    </recommendedName>
</protein>
<dbReference type="PANTHER" id="PTHR31511:SF12">
    <property type="entry name" value="RHO TERMINATION FACTOR N-TERMINAL DOMAIN-CONTAINING PROTEIN"/>
    <property type="match status" value="1"/>
</dbReference>
<accession>A0AA88YDH3</accession>
<dbReference type="AlphaFoldDB" id="A0AA88YDH3"/>
<evidence type="ECO:0000313" key="2">
    <source>
        <dbReference type="Proteomes" id="UP001186944"/>
    </source>
</evidence>
<dbReference type="SUPFAM" id="SSF56672">
    <property type="entry name" value="DNA/RNA polymerases"/>
    <property type="match status" value="1"/>
</dbReference>
<evidence type="ECO:0000313" key="1">
    <source>
        <dbReference type="EMBL" id="KAK3103084.1"/>
    </source>
</evidence>
<sequence>MESDVHLLADVFENFRDLCLEIYGLDAAHFYTAAGLAWQAALKMTGVQLELLTDPDMHLFIEKGLRGGIAMISKRYAKANNPHLSVYDPKKESNYLLYLDANNLYGWGMSQFLPTHGFEWVDPHRVDVTSIPEEGDTGYILEVDLEYPSELHDSHSDYPLAPESFQIKPEMLSKYQADLLEKLGMKPGSATKLVPNLHDKKNYVVHYRNLQLYLSLGMKVSKVHRAIKFHQSQWLKPYIAFNTNMRKRATNKFEKDFYKLMNNSIFGKTMENLRKRVNIQLVHREKQLVKLTAKPGFKSFKIFNKDLASVQLVKPKLVLNRPIYVGFAILELSKVLMYDFHYNFVKARYGSRAQLCFTDTDSLCYDIRTEDVYADIQENKDLFDFSEYPKDHSLYDTTNEMVIGKMKDECKGNVMREFVGLKPKMYSFAYEKKIDDDVYQCEEIKKAKGVSKSVVEYSINHDNFRGCLLNQEYQMESMVSFRSYNHQIYTIRLNKTSLNPFDDKRFILNDGQNTLAHGHWRVA</sequence>
<evidence type="ECO:0008006" key="3">
    <source>
        <dbReference type="Google" id="ProtNLM"/>
    </source>
</evidence>